<accession>A0A498HSV4</accession>
<dbReference type="EMBL" id="RDQH01000341">
    <property type="protein sequence ID" value="RXH73354.1"/>
    <property type="molecule type" value="Genomic_DNA"/>
</dbReference>
<dbReference type="Proteomes" id="UP000290289">
    <property type="component" value="Chromosome 15"/>
</dbReference>
<protein>
    <submittedName>
        <fullName evidence="1">Uncharacterized protein</fullName>
    </submittedName>
</protein>
<organism evidence="1 2">
    <name type="scientific">Malus domestica</name>
    <name type="common">Apple</name>
    <name type="synonym">Pyrus malus</name>
    <dbReference type="NCBI Taxonomy" id="3750"/>
    <lineage>
        <taxon>Eukaryota</taxon>
        <taxon>Viridiplantae</taxon>
        <taxon>Streptophyta</taxon>
        <taxon>Embryophyta</taxon>
        <taxon>Tracheophyta</taxon>
        <taxon>Spermatophyta</taxon>
        <taxon>Magnoliopsida</taxon>
        <taxon>eudicotyledons</taxon>
        <taxon>Gunneridae</taxon>
        <taxon>Pentapetalae</taxon>
        <taxon>rosids</taxon>
        <taxon>fabids</taxon>
        <taxon>Rosales</taxon>
        <taxon>Rosaceae</taxon>
        <taxon>Amygdaloideae</taxon>
        <taxon>Maleae</taxon>
        <taxon>Malus</taxon>
    </lineage>
</organism>
<dbReference type="AlphaFoldDB" id="A0A498HSV4"/>
<name>A0A498HSV4_MALDO</name>
<sequence length="107" mass="12311">MDPADGSPSLLALKELIPLKPWKTPPPPFSQSRCGNYMKVKDGSRVYWTSKTALHREANDDIIGVEIPYEGLFEFIDKFVVRKVRVWIDRLFGEILCLPKYDAYHGK</sequence>
<keyword evidence="2" id="KW-1185">Reference proteome</keyword>
<gene>
    <name evidence="1" type="ORF">DVH24_013038</name>
</gene>
<evidence type="ECO:0000313" key="1">
    <source>
        <dbReference type="EMBL" id="RXH73354.1"/>
    </source>
</evidence>
<evidence type="ECO:0000313" key="2">
    <source>
        <dbReference type="Proteomes" id="UP000290289"/>
    </source>
</evidence>
<proteinExistence type="predicted"/>
<reference evidence="1 2" key="1">
    <citation type="submission" date="2018-10" db="EMBL/GenBank/DDBJ databases">
        <title>A high-quality apple genome assembly.</title>
        <authorList>
            <person name="Hu J."/>
        </authorList>
    </citation>
    <scope>NUCLEOTIDE SEQUENCE [LARGE SCALE GENOMIC DNA]</scope>
    <source>
        <strain evidence="2">cv. HFTH1</strain>
        <tissue evidence="1">Young leaf</tissue>
    </source>
</reference>
<comment type="caution">
    <text evidence="1">The sequence shown here is derived from an EMBL/GenBank/DDBJ whole genome shotgun (WGS) entry which is preliminary data.</text>
</comment>